<proteinExistence type="inferred from homology"/>
<dbReference type="KEGG" id="ppp:112289679"/>
<dbReference type="EnsemblPlants" id="Pp3c12_11340V3.1">
    <property type="protein sequence ID" value="Pp3c12_11340V3.1"/>
    <property type="gene ID" value="Pp3c12_11340"/>
</dbReference>
<keyword evidence="5" id="KW-0175">Coiled coil</keyword>
<dbReference type="InterPro" id="IPR036543">
    <property type="entry name" value="Guanylate-bd_C_sf"/>
</dbReference>
<dbReference type="Gramene" id="Pp3c12_11340V3.2">
    <property type="protein sequence ID" value="Pp3c12_11340V3.2"/>
    <property type="gene ID" value="Pp3c12_11340"/>
</dbReference>
<dbReference type="GeneID" id="112289679"/>
<dbReference type="GO" id="GO:0005525">
    <property type="term" value="F:GTP binding"/>
    <property type="evidence" value="ECO:0000318"/>
    <property type="project" value="GO_Central"/>
</dbReference>
<evidence type="ECO:0000256" key="3">
    <source>
        <dbReference type="ARBA" id="ARBA00023134"/>
    </source>
</evidence>
<dbReference type="GO" id="GO:0003924">
    <property type="term" value="F:GTPase activity"/>
    <property type="evidence" value="ECO:0000318"/>
    <property type="project" value="GO_Central"/>
</dbReference>
<dbReference type="FunCoup" id="A0A2K1JQE0">
    <property type="interactions" value="1001"/>
</dbReference>
<dbReference type="InterPro" id="IPR003191">
    <property type="entry name" value="Guanylate-bd/ATL_C"/>
</dbReference>
<dbReference type="Proteomes" id="UP000006727">
    <property type="component" value="Chromosome 12"/>
</dbReference>
<keyword evidence="9" id="KW-1185">Reference proteome</keyword>
<feature type="coiled-coil region" evidence="5">
    <location>
        <begin position="744"/>
        <end position="950"/>
    </location>
</feature>
<dbReference type="AlphaFoldDB" id="A0A2K1JQE0"/>
<keyword evidence="2" id="KW-0378">Hydrolase</keyword>
<dbReference type="PROSITE" id="PS51715">
    <property type="entry name" value="G_GB1_RHD3"/>
    <property type="match status" value="1"/>
</dbReference>
<gene>
    <name evidence="8" type="primary">LOC112289679</name>
    <name evidence="7" type="ORF">PHYPA_016134</name>
</gene>
<dbReference type="PANTHER" id="PTHR10751">
    <property type="entry name" value="GUANYLATE BINDING PROTEIN"/>
    <property type="match status" value="1"/>
</dbReference>
<dbReference type="Gramene" id="Pp3c12_11340V3.1">
    <property type="protein sequence ID" value="Pp3c12_11340V3.1"/>
    <property type="gene ID" value="Pp3c12_11340"/>
</dbReference>
<dbReference type="EnsemblPlants" id="Pp3c12_11340V3.2">
    <property type="protein sequence ID" value="Pp3c12_11340V3.2"/>
    <property type="gene ID" value="Pp3c12_11340"/>
</dbReference>
<protein>
    <recommendedName>
        <fullName evidence="6">GB1/RHD3-type G domain-containing protein</fullName>
    </recommendedName>
</protein>
<organism evidence="7">
    <name type="scientific">Physcomitrium patens</name>
    <name type="common">Spreading-leaved earth moss</name>
    <name type="synonym">Physcomitrella patens</name>
    <dbReference type="NCBI Taxonomy" id="3218"/>
    <lineage>
        <taxon>Eukaryota</taxon>
        <taxon>Viridiplantae</taxon>
        <taxon>Streptophyta</taxon>
        <taxon>Embryophyta</taxon>
        <taxon>Bryophyta</taxon>
        <taxon>Bryophytina</taxon>
        <taxon>Bryopsida</taxon>
        <taxon>Funariidae</taxon>
        <taxon>Funariales</taxon>
        <taxon>Funariaceae</taxon>
        <taxon>Physcomitrium</taxon>
    </lineage>
</organism>
<dbReference type="CDD" id="cd01851">
    <property type="entry name" value="GBP"/>
    <property type="match status" value="1"/>
</dbReference>
<evidence type="ECO:0000313" key="8">
    <source>
        <dbReference type="EnsemblPlants" id="Pp3c12_11340V3.1"/>
    </source>
</evidence>
<reference evidence="8" key="3">
    <citation type="submission" date="2020-12" db="UniProtKB">
        <authorList>
            <consortium name="EnsemblPlants"/>
        </authorList>
    </citation>
    <scope>IDENTIFICATION</scope>
</reference>
<keyword evidence="3" id="KW-0342">GTP-binding</keyword>
<dbReference type="Gene3D" id="3.40.50.300">
    <property type="entry name" value="P-loop containing nucleotide triphosphate hydrolases"/>
    <property type="match status" value="1"/>
</dbReference>
<sequence length="1087" mass="123455">MLKIFGLGHHTDEKHEDSHVTEDMETEIPVVVQSTPPVSSSIRNNVARGPARPLRLVYCDEGGKFRMDPEAVAALHLVKGPVGAVSVCGRARQGKSFILNQLLGRSSGFEVASTQKPCTKGLWMWSAPVKRTAPDGSEYNLILLDSEGIDSWDQTGQYSMQIFSLAVLLSSMFVYNQMFGIDEAALDNLSLVTEMTKHIRVRASHDVTSPDELGRFSPSFLWLLRDFYFELVDDGHKISPRDYLESTLRPIPGTGKAAAAKNEIRSSIKALFPDRDCFTLVRPLEEEHQLQHLDEIPMDKLRPEFRAGLDKLTKYILDRAGPKQLGSITLTGPMFASLTQSFLDAINSGAVPTIANSWQSVEESECRRAYELAVKTYSEDFDKTIPPEEALLQEAHEEAFQAALNTFNIEAVGGGTLRKKYEKELYNTVKKQFESHKRKLLMEAELQCLRAAGSLEERTLNACHAPNASFESVVKVIDGLVAEYEVSAVGSFKWQKLVKFLRNSLAGPLEDLVKREKDTIRAEYSALELQIKSMEEKFAFGHKQVESAQKDAQDWKKRYESSVNDAKKSSESAATQHAIMQKRITTLEERHTTITSQMDEIKKEASEWRSKYEQLLNEHRMEQERSAAENKLVLNRCTISETRLAAMREQLEASKEEATEWRHKYETVEADTKAAIERANVSKDRALKQAQLREDALRADFAAAVALKDGEIKDLHSKFERGERQIAILSSRLHEQEVKLTGQIEELMTLKTELQHSHTELETKTSTIVTLQKDLETACQDKVHAEQRMAEVMKRMEETERLWKIAEKREKYASEAVEKARNELSAIQREKSESQRLASERLTTIERSERRCDSLERERVELTQTLEHVKISEKDALSRITALELRIEEREREMEKLLDASNEQRLKTVESFEALLDSERAAKMEASSRADKLSAQLTIVQGDLDALQTQLMSVRNHETALDTKLKSYTDVSTISPSEHTVRIKRMRIEKTSEVGDMEIDKHNLQSLMRGITDNISSREENHEGHNSNEDMNDNNTSMTTEDYHKFTVAKLKQKLTQAGHGEEVAQLKSSATKRDIIALYEKLMFPN</sequence>
<dbReference type="PaxDb" id="3218-PP1S391_33V6.1"/>
<dbReference type="SUPFAM" id="SSF52540">
    <property type="entry name" value="P-loop containing nucleoside triphosphate hydrolases"/>
    <property type="match status" value="1"/>
</dbReference>
<dbReference type="InterPro" id="IPR030386">
    <property type="entry name" value="G_GB1_RHD3_dom"/>
</dbReference>
<dbReference type="Gene3D" id="1.20.1000.10">
    <property type="entry name" value="Guanylate-binding protein, C-terminal domain"/>
    <property type="match status" value="1"/>
</dbReference>
<dbReference type="Pfam" id="PF02263">
    <property type="entry name" value="GBP"/>
    <property type="match status" value="1"/>
</dbReference>
<accession>A0A2K1JQE0</accession>
<dbReference type="Pfam" id="PF02841">
    <property type="entry name" value="GBP_C"/>
    <property type="match status" value="1"/>
</dbReference>
<evidence type="ECO:0000256" key="4">
    <source>
        <dbReference type="PROSITE-ProRule" id="PRU01052"/>
    </source>
</evidence>
<evidence type="ECO:0000256" key="5">
    <source>
        <dbReference type="SAM" id="Coils"/>
    </source>
</evidence>
<evidence type="ECO:0000256" key="2">
    <source>
        <dbReference type="ARBA" id="ARBA00022801"/>
    </source>
</evidence>
<reference evidence="7 9" key="1">
    <citation type="journal article" date="2008" name="Science">
        <title>The Physcomitrella genome reveals evolutionary insights into the conquest of land by plants.</title>
        <authorList>
            <person name="Rensing S."/>
            <person name="Lang D."/>
            <person name="Zimmer A."/>
            <person name="Terry A."/>
            <person name="Salamov A."/>
            <person name="Shapiro H."/>
            <person name="Nishiyama T."/>
            <person name="Perroud P.-F."/>
            <person name="Lindquist E."/>
            <person name="Kamisugi Y."/>
            <person name="Tanahashi T."/>
            <person name="Sakakibara K."/>
            <person name="Fujita T."/>
            <person name="Oishi K."/>
            <person name="Shin-I T."/>
            <person name="Kuroki Y."/>
            <person name="Toyoda A."/>
            <person name="Suzuki Y."/>
            <person name="Hashimoto A."/>
            <person name="Yamaguchi K."/>
            <person name="Sugano A."/>
            <person name="Kohara Y."/>
            <person name="Fujiyama A."/>
            <person name="Anterola A."/>
            <person name="Aoki S."/>
            <person name="Ashton N."/>
            <person name="Barbazuk W.B."/>
            <person name="Barker E."/>
            <person name="Bennetzen J."/>
            <person name="Bezanilla M."/>
            <person name="Blankenship R."/>
            <person name="Cho S.H."/>
            <person name="Dutcher S."/>
            <person name="Estelle M."/>
            <person name="Fawcett J.A."/>
            <person name="Gundlach H."/>
            <person name="Hanada K."/>
            <person name="Heyl A."/>
            <person name="Hicks K.A."/>
            <person name="Hugh J."/>
            <person name="Lohr M."/>
            <person name="Mayer K."/>
            <person name="Melkozernov A."/>
            <person name="Murata T."/>
            <person name="Nelson D."/>
            <person name="Pils B."/>
            <person name="Prigge M."/>
            <person name="Reiss B."/>
            <person name="Renner T."/>
            <person name="Rombauts S."/>
            <person name="Rushton P."/>
            <person name="Sanderfoot A."/>
            <person name="Schween G."/>
            <person name="Shiu S.-H."/>
            <person name="Stueber K."/>
            <person name="Theodoulou F.L."/>
            <person name="Tu H."/>
            <person name="Van de Peer Y."/>
            <person name="Verrier P.J."/>
            <person name="Waters E."/>
            <person name="Wood A."/>
            <person name="Yang L."/>
            <person name="Cove D."/>
            <person name="Cuming A."/>
            <person name="Hasebe M."/>
            <person name="Lucas S."/>
            <person name="Mishler D.B."/>
            <person name="Reski R."/>
            <person name="Grigoriev I."/>
            <person name="Quatrano R.S."/>
            <person name="Boore J.L."/>
        </authorList>
    </citation>
    <scope>NUCLEOTIDE SEQUENCE [LARGE SCALE GENOMIC DNA]</scope>
    <source>
        <strain evidence="8 9">cv. Gransden 2004</strain>
    </source>
</reference>
<keyword evidence="1" id="KW-0547">Nucleotide-binding</keyword>
<name>A0A2K1JQE0_PHYPA</name>
<dbReference type="OrthoDB" id="2135133at2759"/>
<dbReference type="EMBL" id="ABEU02000012">
    <property type="protein sequence ID" value="PNR43752.1"/>
    <property type="molecule type" value="Genomic_DNA"/>
</dbReference>
<dbReference type="SUPFAM" id="SSF48340">
    <property type="entry name" value="Interferon-induced guanylate-binding protein 1 (GBP1), C-terminal domain"/>
    <property type="match status" value="1"/>
</dbReference>
<reference evidence="7 9" key="2">
    <citation type="journal article" date="2018" name="Plant J.">
        <title>The Physcomitrella patens chromosome-scale assembly reveals moss genome structure and evolution.</title>
        <authorList>
            <person name="Lang D."/>
            <person name="Ullrich K.K."/>
            <person name="Murat F."/>
            <person name="Fuchs J."/>
            <person name="Jenkins J."/>
            <person name="Haas F.B."/>
            <person name="Piednoel M."/>
            <person name="Gundlach H."/>
            <person name="Van Bel M."/>
            <person name="Meyberg R."/>
            <person name="Vives C."/>
            <person name="Morata J."/>
            <person name="Symeonidi A."/>
            <person name="Hiss M."/>
            <person name="Muchero W."/>
            <person name="Kamisugi Y."/>
            <person name="Saleh O."/>
            <person name="Blanc G."/>
            <person name="Decker E.L."/>
            <person name="van Gessel N."/>
            <person name="Grimwood J."/>
            <person name="Hayes R.D."/>
            <person name="Graham S.W."/>
            <person name="Gunter L.E."/>
            <person name="McDaniel S.F."/>
            <person name="Hoernstein S.N.W."/>
            <person name="Larsson A."/>
            <person name="Li F.W."/>
            <person name="Perroud P.F."/>
            <person name="Phillips J."/>
            <person name="Ranjan P."/>
            <person name="Rokshar D.S."/>
            <person name="Rothfels C.J."/>
            <person name="Schneider L."/>
            <person name="Shu S."/>
            <person name="Stevenson D.W."/>
            <person name="Thummler F."/>
            <person name="Tillich M."/>
            <person name="Villarreal Aguilar J.C."/>
            <person name="Widiez T."/>
            <person name="Wong G.K."/>
            <person name="Wymore A."/>
            <person name="Zhang Y."/>
            <person name="Zimmer A.D."/>
            <person name="Quatrano R.S."/>
            <person name="Mayer K.F.X."/>
            <person name="Goodstein D."/>
            <person name="Casacuberta J.M."/>
            <person name="Vandepoele K."/>
            <person name="Reski R."/>
            <person name="Cuming A.C."/>
            <person name="Tuskan G.A."/>
            <person name="Maumus F."/>
            <person name="Salse J."/>
            <person name="Schmutz J."/>
            <person name="Rensing S.A."/>
        </authorList>
    </citation>
    <scope>NUCLEOTIDE SEQUENCE [LARGE SCALE GENOMIC DNA]</scope>
    <source>
        <strain evidence="8 9">cv. Gransden 2004</strain>
    </source>
</reference>
<evidence type="ECO:0000313" key="9">
    <source>
        <dbReference type="Proteomes" id="UP000006727"/>
    </source>
</evidence>
<feature type="coiled-coil region" evidence="5">
    <location>
        <begin position="584"/>
        <end position="671"/>
    </location>
</feature>
<dbReference type="RefSeq" id="XP_024390869.1">
    <property type="nucleotide sequence ID" value="XM_024535101.2"/>
</dbReference>
<feature type="domain" description="GB1/RHD3-type G" evidence="6">
    <location>
        <begin position="79"/>
        <end position="321"/>
    </location>
</feature>
<dbReference type="FunFam" id="3.40.50.300:FF:004044">
    <property type="entry name" value="Predicted protein"/>
    <property type="match status" value="1"/>
</dbReference>
<comment type="similarity">
    <text evidence="4">Belongs to the TRAFAC class dynamin-like GTPase superfamily. GB1/RHD3 GTPase family.</text>
</comment>
<evidence type="ECO:0000313" key="7">
    <source>
        <dbReference type="EMBL" id="PNR43752.1"/>
    </source>
</evidence>
<dbReference type="OMA" id="ESMEWKR"/>
<dbReference type="InterPro" id="IPR015894">
    <property type="entry name" value="Guanylate-bd_N"/>
</dbReference>
<evidence type="ECO:0000256" key="1">
    <source>
        <dbReference type="ARBA" id="ARBA00022741"/>
    </source>
</evidence>
<evidence type="ECO:0000259" key="6">
    <source>
        <dbReference type="PROSITE" id="PS51715"/>
    </source>
</evidence>
<dbReference type="InterPro" id="IPR027417">
    <property type="entry name" value="P-loop_NTPase"/>
</dbReference>